<keyword evidence="1" id="KW-0808">Transferase</keyword>
<proteinExistence type="predicted"/>
<keyword evidence="4" id="KW-1185">Reference proteome</keyword>
<dbReference type="PANTHER" id="PTHR35526:SF3">
    <property type="entry name" value="ANTI-SIGMA-F FACTOR RSBW"/>
    <property type="match status" value="1"/>
</dbReference>
<evidence type="ECO:0000313" key="4">
    <source>
        <dbReference type="Proteomes" id="UP000604117"/>
    </source>
</evidence>
<dbReference type="Gene3D" id="3.30.565.10">
    <property type="entry name" value="Histidine kinase-like ATPase, C-terminal domain"/>
    <property type="match status" value="1"/>
</dbReference>
<keyword evidence="1" id="KW-0723">Serine/threonine-protein kinase</keyword>
<dbReference type="Pfam" id="PF13581">
    <property type="entry name" value="HATPase_c_2"/>
    <property type="match status" value="1"/>
</dbReference>
<dbReference type="CDD" id="cd16936">
    <property type="entry name" value="HATPase_RsbW-like"/>
    <property type="match status" value="1"/>
</dbReference>
<name>A0ABQ4CXF4_9ACTN</name>
<keyword evidence="1" id="KW-0418">Kinase</keyword>
<feature type="domain" description="Histidine kinase/HSP90-like ATPase" evidence="2">
    <location>
        <begin position="24"/>
        <end position="132"/>
    </location>
</feature>
<dbReference type="PANTHER" id="PTHR35526">
    <property type="entry name" value="ANTI-SIGMA-F FACTOR RSBW-RELATED"/>
    <property type="match status" value="1"/>
</dbReference>
<accession>A0ABQ4CXF4</accession>
<dbReference type="Proteomes" id="UP000604117">
    <property type="component" value="Unassembled WGS sequence"/>
</dbReference>
<dbReference type="SUPFAM" id="SSF55874">
    <property type="entry name" value="ATPase domain of HSP90 chaperone/DNA topoisomerase II/histidine kinase"/>
    <property type="match status" value="1"/>
</dbReference>
<comment type="caution">
    <text evidence="3">The sequence shown here is derived from an EMBL/GenBank/DDBJ whole genome shotgun (WGS) entry which is preliminary data.</text>
</comment>
<gene>
    <name evidence="3" type="ORF">Asi02nite_54690</name>
</gene>
<evidence type="ECO:0000256" key="1">
    <source>
        <dbReference type="ARBA" id="ARBA00022527"/>
    </source>
</evidence>
<reference evidence="3 4" key="1">
    <citation type="submission" date="2021-01" db="EMBL/GenBank/DDBJ databases">
        <title>Whole genome shotgun sequence of Asanoa siamensis NBRC 107932.</title>
        <authorList>
            <person name="Komaki H."/>
            <person name="Tamura T."/>
        </authorList>
    </citation>
    <scope>NUCLEOTIDE SEQUENCE [LARGE SCALE GENOMIC DNA]</scope>
    <source>
        <strain evidence="3 4">NBRC 107932</strain>
    </source>
</reference>
<protein>
    <recommendedName>
        <fullName evidence="2">Histidine kinase/HSP90-like ATPase domain-containing protein</fullName>
    </recommendedName>
</protein>
<dbReference type="InterPro" id="IPR036890">
    <property type="entry name" value="HATPase_C_sf"/>
</dbReference>
<organism evidence="3 4">
    <name type="scientific">Asanoa siamensis</name>
    <dbReference type="NCBI Taxonomy" id="926357"/>
    <lineage>
        <taxon>Bacteria</taxon>
        <taxon>Bacillati</taxon>
        <taxon>Actinomycetota</taxon>
        <taxon>Actinomycetes</taxon>
        <taxon>Micromonosporales</taxon>
        <taxon>Micromonosporaceae</taxon>
        <taxon>Asanoa</taxon>
    </lineage>
</organism>
<evidence type="ECO:0000259" key="2">
    <source>
        <dbReference type="Pfam" id="PF13581"/>
    </source>
</evidence>
<evidence type="ECO:0000313" key="3">
    <source>
        <dbReference type="EMBL" id="GIF75951.1"/>
    </source>
</evidence>
<dbReference type="EMBL" id="BONE01000051">
    <property type="protein sequence ID" value="GIF75951.1"/>
    <property type="molecule type" value="Genomic_DNA"/>
</dbReference>
<sequence>MDPHKPQGAGPPAITGFATDFAAQDLRTVRHAVATYLHDARVERDLAEDVVVAVNELLANAIRHGGGRGRLDLATDDTTITCSVTDYGGAAVIPTITEPRPDVPGGRGLWLVDRLCDTLDIDPHPDGLTVTVNIHLTSPWPTTRR</sequence>
<dbReference type="InterPro" id="IPR050267">
    <property type="entry name" value="Anti-sigma-factor_SerPK"/>
</dbReference>
<dbReference type="RefSeq" id="WP_203716790.1">
    <property type="nucleotide sequence ID" value="NZ_BONE01000051.1"/>
</dbReference>
<dbReference type="InterPro" id="IPR003594">
    <property type="entry name" value="HATPase_dom"/>
</dbReference>